<dbReference type="EMBL" id="JAZDUA010000673">
    <property type="protein sequence ID" value="KAK7790016.1"/>
    <property type="molecule type" value="Genomic_DNA"/>
</dbReference>
<reference evidence="4 5" key="1">
    <citation type="submission" date="2024-03" db="EMBL/GenBank/DDBJ databases">
        <title>The genome assembly and annotation of the cricket Gryllus longicercus Weissman &amp; Gray.</title>
        <authorList>
            <person name="Szrajer S."/>
            <person name="Gray D."/>
            <person name="Ylla G."/>
        </authorList>
    </citation>
    <scope>NUCLEOTIDE SEQUENCE [LARGE SCALE GENOMIC DNA]</scope>
    <source>
        <strain evidence="4">DAG 2021-001</strain>
        <tissue evidence="4">Whole body minus gut</tissue>
    </source>
</reference>
<feature type="compositionally biased region" description="Polar residues" evidence="2">
    <location>
        <begin position="757"/>
        <end position="773"/>
    </location>
</feature>
<comment type="caution">
    <text evidence="4">The sequence shown here is derived from an EMBL/GenBank/DDBJ whole genome shotgun (WGS) entry which is preliminary data.</text>
</comment>
<dbReference type="InterPro" id="IPR000172">
    <property type="entry name" value="GMC_OxRdtase_N"/>
</dbReference>
<dbReference type="PANTHER" id="PTHR11552">
    <property type="entry name" value="GLUCOSE-METHANOL-CHOLINE GMC OXIDOREDUCTASE"/>
    <property type="match status" value="1"/>
</dbReference>
<organism evidence="4 5">
    <name type="scientific">Gryllus longicercus</name>
    <dbReference type="NCBI Taxonomy" id="2509291"/>
    <lineage>
        <taxon>Eukaryota</taxon>
        <taxon>Metazoa</taxon>
        <taxon>Ecdysozoa</taxon>
        <taxon>Arthropoda</taxon>
        <taxon>Hexapoda</taxon>
        <taxon>Insecta</taxon>
        <taxon>Pterygota</taxon>
        <taxon>Neoptera</taxon>
        <taxon>Polyneoptera</taxon>
        <taxon>Orthoptera</taxon>
        <taxon>Ensifera</taxon>
        <taxon>Gryllidea</taxon>
        <taxon>Grylloidea</taxon>
        <taxon>Gryllidae</taxon>
        <taxon>Gryllinae</taxon>
        <taxon>Gryllus</taxon>
    </lineage>
</organism>
<dbReference type="Pfam" id="PF00732">
    <property type="entry name" value="GMC_oxred_N"/>
    <property type="match status" value="1"/>
</dbReference>
<dbReference type="Proteomes" id="UP001378592">
    <property type="component" value="Unassembled WGS sequence"/>
</dbReference>
<dbReference type="InterPro" id="IPR007867">
    <property type="entry name" value="GMC_OxRtase_C"/>
</dbReference>
<name>A0AAN9V1S0_9ORTH</name>
<feature type="compositionally biased region" description="Low complexity" evidence="2">
    <location>
        <begin position="687"/>
        <end position="713"/>
    </location>
</feature>
<dbReference type="Pfam" id="PF05199">
    <property type="entry name" value="GMC_oxred_C"/>
    <property type="match status" value="1"/>
</dbReference>
<feature type="region of interest" description="Disordered" evidence="2">
    <location>
        <begin position="667"/>
        <end position="780"/>
    </location>
</feature>
<dbReference type="AlphaFoldDB" id="A0AAN9V1S0"/>
<dbReference type="GO" id="GO:0050660">
    <property type="term" value="F:flavin adenine dinucleotide binding"/>
    <property type="evidence" value="ECO:0007669"/>
    <property type="project" value="InterPro"/>
</dbReference>
<dbReference type="Gene3D" id="3.30.560.10">
    <property type="entry name" value="Glucose Oxidase, domain 3"/>
    <property type="match status" value="1"/>
</dbReference>
<dbReference type="PROSITE" id="PS00624">
    <property type="entry name" value="GMC_OXRED_2"/>
    <property type="match status" value="1"/>
</dbReference>
<feature type="compositionally biased region" description="Low complexity" evidence="2">
    <location>
        <begin position="724"/>
        <end position="737"/>
    </location>
</feature>
<protein>
    <recommendedName>
        <fullName evidence="3">Glucose-methanol-choline oxidoreductase N-terminal domain-containing protein</fullName>
    </recommendedName>
</protein>
<evidence type="ECO:0000313" key="5">
    <source>
        <dbReference type="Proteomes" id="UP001378592"/>
    </source>
</evidence>
<evidence type="ECO:0000256" key="1">
    <source>
        <dbReference type="ARBA" id="ARBA00010790"/>
    </source>
</evidence>
<proteinExistence type="inferred from homology"/>
<evidence type="ECO:0000259" key="3">
    <source>
        <dbReference type="PROSITE" id="PS00624"/>
    </source>
</evidence>
<evidence type="ECO:0000256" key="2">
    <source>
        <dbReference type="SAM" id="MobiDB-lite"/>
    </source>
</evidence>
<dbReference type="SUPFAM" id="SSF51905">
    <property type="entry name" value="FAD/NAD(P)-binding domain"/>
    <property type="match status" value="1"/>
</dbReference>
<comment type="similarity">
    <text evidence="1">Belongs to the GMC oxidoreductase family.</text>
</comment>
<evidence type="ECO:0000313" key="4">
    <source>
        <dbReference type="EMBL" id="KAK7790016.1"/>
    </source>
</evidence>
<dbReference type="GO" id="GO:0016614">
    <property type="term" value="F:oxidoreductase activity, acting on CH-OH group of donors"/>
    <property type="evidence" value="ECO:0007669"/>
    <property type="project" value="InterPro"/>
</dbReference>
<dbReference type="SUPFAM" id="SSF54373">
    <property type="entry name" value="FAD-linked reductases, C-terminal domain"/>
    <property type="match status" value="1"/>
</dbReference>
<feature type="domain" description="Glucose-methanol-choline oxidoreductase N-terminal" evidence="3">
    <location>
        <begin position="321"/>
        <end position="335"/>
    </location>
</feature>
<gene>
    <name evidence="4" type="ORF">R5R35_007635</name>
</gene>
<dbReference type="InterPro" id="IPR036188">
    <property type="entry name" value="FAD/NAD-bd_sf"/>
</dbReference>
<dbReference type="InterPro" id="IPR012132">
    <property type="entry name" value="GMC_OxRdtase"/>
</dbReference>
<dbReference type="Gene3D" id="3.50.50.60">
    <property type="entry name" value="FAD/NAD(P)-binding domain"/>
    <property type="match status" value="1"/>
</dbReference>
<sequence>MATPAQQALCAQCPAPAPMAGPSLESTCGGGAFLVFMSLLDGFLRAQCDLADPCGRVQPRSGLLDEYDFVVVGGGSAGAAAAGRLSEERDWRVLLVEAGGDEPPGAQVPSMVINYHGTDLDWQYETQPEARACQSFPGKRCQWVRGKVLGGCSVLNGMMYTRGHPRDYDEWQVPGWRYADVLPYFMKSEDNTETRRVGTRYHGVGGPLTVQRFPHRPALADDLLRAGRELGLPVSDDLNGDQITGFSVAQTTSRDGSRVSSARAFLRPARARANLHVLLNATATRVLLDPATRQVRGVEFIRADGQPGSVRVAREVVLSGGAVNSPQLLLLSGIGPAEHLRAVGVPVVQDRRGVGRNLHNHVAFFVPFNMRQENDTFDLDWASAMQYMLNRTGPMASTGLSQVTAILNSRFADPRGDHPDLQFFFAGYLANCARTGEVREVRDAAAPDARRSVLVVPVALHPRSRGRLELASADPLAPPLIFANYLHDDQDARTLVEGVKIALRLGETKVLKEGYGFELDRTPAPGCEQLTFGSDEYWDCAIRSQTGPENHQAGSCRMGLDDDPDAVVNPELKVIGVNGLRVADASVMPTVISGNTNAPAIMIGERVADFIKKDWKRDVGNRFGATDAGGNNNGNNNGYNGYNGHEDGYHNRDHIHFGQMPTAVPPSSFDQTHNHQHGFPHGGHGTTHGTQTPQGTHGTHGTQTPQGTHGTGTYPNTHQPNHGYTYTKPTTPWYTQQPLPPPNNNNNNNNNYAAPKTSRSLPLQPQPWWQRSYDSGDYWG</sequence>
<dbReference type="PANTHER" id="PTHR11552:SF217">
    <property type="entry name" value="GLUCOSE DEHYDROGENASE [FAD, QUINONE]"/>
    <property type="match status" value="1"/>
</dbReference>
<accession>A0AAN9V1S0</accession>
<keyword evidence="5" id="KW-1185">Reference proteome</keyword>